<feature type="region of interest" description="Disordered" evidence="1">
    <location>
        <begin position="18"/>
        <end position="37"/>
    </location>
</feature>
<accession>A0A6C0ITP3</accession>
<proteinExistence type="predicted"/>
<protein>
    <recommendedName>
        <fullName evidence="3">J domain-containing protein</fullName>
    </recommendedName>
</protein>
<dbReference type="EMBL" id="MN740248">
    <property type="protein sequence ID" value="QHT95940.1"/>
    <property type="molecule type" value="Genomic_DNA"/>
</dbReference>
<dbReference type="InterPro" id="IPR036869">
    <property type="entry name" value="J_dom_sf"/>
</dbReference>
<dbReference type="AlphaFoldDB" id="A0A6C0ITP3"/>
<evidence type="ECO:0000256" key="1">
    <source>
        <dbReference type="SAM" id="MobiDB-lite"/>
    </source>
</evidence>
<dbReference type="SUPFAM" id="SSF46565">
    <property type="entry name" value="Chaperone J-domain"/>
    <property type="match status" value="1"/>
</dbReference>
<reference evidence="2" key="1">
    <citation type="journal article" date="2020" name="Nature">
        <title>Giant virus diversity and host interactions through global metagenomics.</title>
        <authorList>
            <person name="Schulz F."/>
            <person name="Roux S."/>
            <person name="Paez-Espino D."/>
            <person name="Jungbluth S."/>
            <person name="Walsh D.A."/>
            <person name="Denef V.J."/>
            <person name="McMahon K.D."/>
            <person name="Konstantinidis K.T."/>
            <person name="Eloe-Fadrosh E.A."/>
            <person name="Kyrpides N.C."/>
            <person name="Woyke T."/>
        </authorList>
    </citation>
    <scope>NUCLEOTIDE SEQUENCE</scope>
    <source>
        <strain evidence="2">GVMAG-M-3300024301-20</strain>
    </source>
</reference>
<sequence>MIRSSSCPKAGIHIRESDIKPIKPIHSNKPNTYNPNYIPEPKPRTFLSPQSQLSKPVSFHNTTLDKLDLDLNNYSLNDLYTLFNIEDNDLTVDTLKQAKQVVLKMHPDKSRLEPKFFLFFSSAYKKLKEVYDFQNKSYTNKKYVDEDFFEEGNKELLNNMFQKPEFKDTNGKGFNKWFNDAFEKSRLEDPNAHGYQDWLKSDDGFMSVDENVTQSNMNEIFERQKKQLQDVIVYKGITDSVSSSSIGGSLFGDTTNYSSGTYTDLRQAYTETLIPVTEEDYNKMHKFASLNEYKSHRDRVDVTPLSESDATKMLYDKKKGDDHQSASLAYKYALESEQVKKKQNGFWSDLKKLTNF</sequence>
<name>A0A6C0ITP3_9ZZZZ</name>
<evidence type="ECO:0008006" key="3">
    <source>
        <dbReference type="Google" id="ProtNLM"/>
    </source>
</evidence>
<evidence type="ECO:0000313" key="2">
    <source>
        <dbReference type="EMBL" id="QHT95940.1"/>
    </source>
</evidence>
<organism evidence="2">
    <name type="scientific">viral metagenome</name>
    <dbReference type="NCBI Taxonomy" id="1070528"/>
    <lineage>
        <taxon>unclassified sequences</taxon>
        <taxon>metagenomes</taxon>
        <taxon>organismal metagenomes</taxon>
    </lineage>
</organism>